<dbReference type="EMBL" id="JBEXRX010000306">
    <property type="protein sequence ID" value="MEU0157060.1"/>
    <property type="molecule type" value="Genomic_DNA"/>
</dbReference>
<evidence type="ECO:0000313" key="3">
    <source>
        <dbReference type="Proteomes" id="UP001550348"/>
    </source>
</evidence>
<feature type="signal peptide" evidence="1">
    <location>
        <begin position="1"/>
        <end position="20"/>
    </location>
</feature>
<proteinExistence type="predicted"/>
<comment type="caution">
    <text evidence="2">The sequence shown here is derived from an EMBL/GenBank/DDBJ whole genome shotgun (WGS) entry which is preliminary data.</text>
</comment>
<sequence>MVQLIAALFALALWLTAAHAPCPSWVVREPRTASMSAVDRQQAVTALAVMIHE</sequence>
<feature type="chain" id="PRO_5045924991" evidence="1">
    <location>
        <begin position="21"/>
        <end position="53"/>
    </location>
</feature>
<organism evidence="2 3">
    <name type="scientific">Micromonospora fulviviridis</name>
    <dbReference type="NCBI Taxonomy" id="47860"/>
    <lineage>
        <taxon>Bacteria</taxon>
        <taxon>Bacillati</taxon>
        <taxon>Actinomycetota</taxon>
        <taxon>Actinomycetes</taxon>
        <taxon>Micromonosporales</taxon>
        <taxon>Micromonosporaceae</taxon>
        <taxon>Micromonospora</taxon>
    </lineage>
</organism>
<gene>
    <name evidence="2" type="ORF">ABZ071_35460</name>
</gene>
<keyword evidence="1" id="KW-0732">Signal</keyword>
<protein>
    <submittedName>
        <fullName evidence="2">Uncharacterized protein</fullName>
    </submittedName>
</protein>
<dbReference type="RefSeq" id="WP_355668526.1">
    <property type="nucleotide sequence ID" value="NZ_JBEXRX010000306.1"/>
</dbReference>
<evidence type="ECO:0000313" key="2">
    <source>
        <dbReference type="EMBL" id="MEU0157060.1"/>
    </source>
</evidence>
<evidence type="ECO:0000256" key="1">
    <source>
        <dbReference type="SAM" id="SignalP"/>
    </source>
</evidence>
<name>A0ABV2VW94_9ACTN</name>
<accession>A0ABV2VW94</accession>
<keyword evidence="3" id="KW-1185">Reference proteome</keyword>
<reference evidence="2 3" key="1">
    <citation type="submission" date="2024-06" db="EMBL/GenBank/DDBJ databases">
        <title>The Natural Products Discovery Center: Release of the First 8490 Sequenced Strains for Exploring Actinobacteria Biosynthetic Diversity.</title>
        <authorList>
            <person name="Kalkreuter E."/>
            <person name="Kautsar S.A."/>
            <person name="Yang D."/>
            <person name="Bader C.D."/>
            <person name="Teijaro C.N."/>
            <person name="Fluegel L."/>
            <person name="Davis C.M."/>
            <person name="Simpson J.R."/>
            <person name="Lauterbach L."/>
            <person name="Steele A.D."/>
            <person name="Gui C."/>
            <person name="Meng S."/>
            <person name="Li G."/>
            <person name="Viehrig K."/>
            <person name="Ye F."/>
            <person name="Su P."/>
            <person name="Kiefer A.F."/>
            <person name="Nichols A."/>
            <person name="Cepeda A.J."/>
            <person name="Yan W."/>
            <person name="Fan B."/>
            <person name="Jiang Y."/>
            <person name="Adhikari A."/>
            <person name="Zheng C.-J."/>
            <person name="Schuster L."/>
            <person name="Cowan T.M."/>
            <person name="Smanski M.J."/>
            <person name="Chevrette M.G."/>
            <person name="De Carvalho L.P.S."/>
            <person name="Shen B."/>
        </authorList>
    </citation>
    <scope>NUCLEOTIDE SEQUENCE [LARGE SCALE GENOMIC DNA]</scope>
    <source>
        <strain evidence="2 3">NPDC006286</strain>
    </source>
</reference>
<dbReference type="Proteomes" id="UP001550348">
    <property type="component" value="Unassembled WGS sequence"/>
</dbReference>